<dbReference type="GeneTree" id="ENSGT00940000160984"/>
<dbReference type="PANTHER" id="PTHR24373:SF352">
    <property type="entry name" value="TSUKUSHI"/>
    <property type="match status" value="1"/>
</dbReference>
<dbReference type="PANTHER" id="PTHR24373">
    <property type="entry name" value="SLIT RELATED LEUCINE-RICH REPEAT NEURONAL PROTEIN"/>
    <property type="match status" value="1"/>
</dbReference>
<protein>
    <recommendedName>
        <fullName evidence="7">Tsukushi, small leucine rich proteoglycan</fullName>
    </recommendedName>
</protein>
<evidence type="ECO:0000256" key="1">
    <source>
        <dbReference type="ARBA" id="ARBA00022614"/>
    </source>
</evidence>
<organism evidence="5 6">
    <name type="scientific">Astatotilapia calliptera</name>
    <name type="common">Eastern happy</name>
    <name type="synonym">Chromis callipterus</name>
    <dbReference type="NCBI Taxonomy" id="8154"/>
    <lineage>
        <taxon>Eukaryota</taxon>
        <taxon>Metazoa</taxon>
        <taxon>Chordata</taxon>
        <taxon>Craniata</taxon>
        <taxon>Vertebrata</taxon>
        <taxon>Euteleostomi</taxon>
        <taxon>Actinopterygii</taxon>
        <taxon>Neopterygii</taxon>
        <taxon>Teleostei</taxon>
        <taxon>Neoteleostei</taxon>
        <taxon>Acanthomorphata</taxon>
        <taxon>Ovalentaria</taxon>
        <taxon>Cichlomorphae</taxon>
        <taxon>Cichliformes</taxon>
        <taxon>Cichlidae</taxon>
        <taxon>African cichlids</taxon>
        <taxon>Pseudocrenilabrinae</taxon>
        <taxon>Haplochromini</taxon>
        <taxon>Astatotilapia</taxon>
    </lineage>
</organism>
<dbReference type="InterPro" id="IPR050328">
    <property type="entry name" value="Dev_Immune_Receptor"/>
</dbReference>
<evidence type="ECO:0000313" key="5">
    <source>
        <dbReference type="Ensembl" id="ENSACLP00000065819.1"/>
    </source>
</evidence>
<dbReference type="Proteomes" id="UP000265100">
    <property type="component" value="Chromosome 14"/>
</dbReference>
<sequence>MNLFSLQRIMALLLWLGLSLLADAQSSGVKNCHPGCHCEVESFGLFDSFSLTKVDCRGLGPSASMPIPIPLDTAHLDLSSNEMGPLSDTMLAGPGYTTLISLDLSSNHITKISPSALSKLRYLESLDLSHNSLESLSPSCFSGLPLVEVDLSHNSFREFDLEVFASKVHSEPVSVDLSQNKLVSVSAALYGRVLHIQSLTLSSNQLSSVPSLAGLLLRYLNLDGNPIRQITEGAFAQLKDLVYLSLSGLPELEHIRPMGFKGLQSLQVLDLSNNPKLKSLSPTVFSGLDSLQELNLTGSGVASLPANMLTHLPSIKSITLGRNNHCWRTQKQGLFHRQMGQVQHNEVLTCNTDGIVL</sequence>
<reference evidence="5" key="3">
    <citation type="submission" date="2025-09" db="UniProtKB">
        <authorList>
            <consortium name="Ensembl"/>
        </authorList>
    </citation>
    <scope>IDENTIFICATION</scope>
</reference>
<dbReference type="PROSITE" id="PS51450">
    <property type="entry name" value="LRR"/>
    <property type="match status" value="4"/>
</dbReference>
<dbReference type="InterPro" id="IPR001611">
    <property type="entry name" value="Leu-rich_rpt"/>
</dbReference>
<feature type="signal peptide" evidence="4">
    <location>
        <begin position="1"/>
        <end position="24"/>
    </location>
</feature>
<feature type="chain" id="PRO_5044214267" description="Tsukushi, small leucine rich proteoglycan" evidence="4">
    <location>
        <begin position="25"/>
        <end position="357"/>
    </location>
</feature>
<proteinExistence type="predicted"/>
<dbReference type="InterPro" id="IPR032675">
    <property type="entry name" value="LRR_dom_sf"/>
</dbReference>
<dbReference type="SMART" id="SM00369">
    <property type="entry name" value="LRR_TYP"/>
    <property type="match status" value="7"/>
</dbReference>
<evidence type="ECO:0008006" key="7">
    <source>
        <dbReference type="Google" id="ProtNLM"/>
    </source>
</evidence>
<evidence type="ECO:0000256" key="3">
    <source>
        <dbReference type="ARBA" id="ARBA00022737"/>
    </source>
</evidence>
<name>A0AAX7U937_ASTCA</name>
<dbReference type="SUPFAM" id="SSF52058">
    <property type="entry name" value="L domain-like"/>
    <property type="match status" value="1"/>
</dbReference>
<dbReference type="PRINTS" id="PR00019">
    <property type="entry name" value="LEURICHRPT"/>
</dbReference>
<reference evidence="5" key="2">
    <citation type="submission" date="2025-08" db="UniProtKB">
        <authorList>
            <consortium name="Ensembl"/>
        </authorList>
    </citation>
    <scope>IDENTIFICATION</scope>
</reference>
<accession>A0AAX7U937</accession>
<keyword evidence="3" id="KW-0677">Repeat</keyword>
<evidence type="ECO:0000313" key="6">
    <source>
        <dbReference type="Proteomes" id="UP000265100"/>
    </source>
</evidence>
<evidence type="ECO:0000256" key="2">
    <source>
        <dbReference type="ARBA" id="ARBA00022729"/>
    </source>
</evidence>
<keyword evidence="1" id="KW-0433">Leucine-rich repeat</keyword>
<dbReference type="AlphaFoldDB" id="A0AAX7U937"/>
<dbReference type="InterPro" id="IPR003591">
    <property type="entry name" value="Leu-rich_rpt_typical-subtyp"/>
</dbReference>
<evidence type="ECO:0000256" key="4">
    <source>
        <dbReference type="SAM" id="SignalP"/>
    </source>
</evidence>
<dbReference type="GO" id="GO:0031012">
    <property type="term" value="C:extracellular matrix"/>
    <property type="evidence" value="ECO:0007669"/>
    <property type="project" value="TreeGrafter"/>
</dbReference>
<reference evidence="5" key="1">
    <citation type="submission" date="2018-05" db="EMBL/GenBank/DDBJ databases">
        <authorList>
            <person name="Datahose"/>
        </authorList>
    </citation>
    <scope>NUCLEOTIDE SEQUENCE</scope>
</reference>
<keyword evidence="6" id="KW-1185">Reference proteome</keyword>
<dbReference type="Gene3D" id="3.80.10.10">
    <property type="entry name" value="Ribonuclease Inhibitor"/>
    <property type="match status" value="2"/>
</dbReference>
<gene>
    <name evidence="5" type="primary">TSKU</name>
</gene>
<dbReference type="GO" id="GO:0005615">
    <property type="term" value="C:extracellular space"/>
    <property type="evidence" value="ECO:0007669"/>
    <property type="project" value="TreeGrafter"/>
</dbReference>
<dbReference type="Ensembl" id="ENSACLT00000059034.1">
    <property type="protein sequence ID" value="ENSACLP00000065819.1"/>
    <property type="gene ID" value="ENSACLG00000028530.1"/>
</dbReference>
<keyword evidence="2 4" id="KW-0732">Signal</keyword>
<dbReference type="Pfam" id="PF13855">
    <property type="entry name" value="LRR_8"/>
    <property type="match status" value="3"/>
</dbReference>